<evidence type="ECO:0000313" key="2">
    <source>
        <dbReference type="EMBL" id="STX31858.1"/>
    </source>
</evidence>
<dbReference type="Gene3D" id="1.20.1660.10">
    <property type="entry name" value="Hypothetical protein (EF3068)"/>
    <property type="match status" value="1"/>
</dbReference>
<dbReference type="AlphaFoldDB" id="A0A378I9G8"/>
<dbReference type="Pfam" id="PF08713">
    <property type="entry name" value="DNA_alkylation"/>
    <property type="match status" value="1"/>
</dbReference>
<evidence type="ECO:0000313" key="1">
    <source>
        <dbReference type="EMBL" id="KTC75191.1"/>
    </source>
</evidence>
<dbReference type="PANTHER" id="PTHR34070">
    <property type="entry name" value="ARMADILLO-TYPE FOLD"/>
    <property type="match status" value="1"/>
</dbReference>
<dbReference type="EMBL" id="UGNW01000001">
    <property type="protein sequence ID" value="STX31858.1"/>
    <property type="molecule type" value="Genomic_DNA"/>
</dbReference>
<sequence>METAFATLKTDFLQNSSAQAAEKMSAYMLNQFPFIGLTAPFRRQLASTFIKSSITEPLEKIFTVVDALWDLPQREFQYIAIDLMQKNIKRLNLAHLPFLLDLALKKSWWDSVDGLASISNKIFRQSQKPDYLHLVEKAILDENLWIRRIALLHQLGWKDKTDTDLLYSFALQNAADTNFFIQKAIGWSLRDYAKYNPTGVYRFIDQNKGMLSKLTYREAGKHRTE</sequence>
<organism evidence="2 4">
    <name type="scientific">Legionella birminghamensis</name>
    <dbReference type="NCBI Taxonomy" id="28083"/>
    <lineage>
        <taxon>Bacteria</taxon>
        <taxon>Pseudomonadati</taxon>
        <taxon>Pseudomonadota</taxon>
        <taxon>Gammaproteobacteria</taxon>
        <taxon>Legionellales</taxon>
        <taxon>Legionellaceae</taxon>
        <taxon>Legionella</taxon>
    </lineage>
</organism>
<accession>A0A378I9G8</accession>
<dbReference type="PANTHER" id="PTHR34070:SF1">
    <property type="entry name" value="DNA ALKYLATION REPAIR PROTEIN"/>
    <property type="match status" value="1"/>
</dbReference>
<dbReference type="SUPFAM" id="SSF48371">
    <property type="entry name" value="ARM repeat"/>
    <property type="match status" value="1"/>
</dbReference>
<dbReference type="STRING" id="28083.Lbir_0565"/>
<dbReference type="InterPro" id="IPR014825">
    <property type="entry name" value="DNA_alkylation"/>
</dbReference>
<dbReference type="Gene3D" id="1.25.40.290">
    <property type="entry name" value="ARM repeat domains"/>
    <property type="match status" value="1"/>
</dbReference>
<dbReference type="Proteomes" id="UP000054735">
    <property type="component" value="Unassembled WGS sequence"/>
</dbReference>
<dbReference type="Proteomes" id="UP000255066">
    <property type="component" value="Unassembled WGS sequence"/>
</dbReference>
<protein>
    <submittedName>
        <fullName evidence="2">DNA alkylation repair enzyme</fullName>
    </submittedName>
</protein>
<keyword evidence="3" id="KW-1185">Reference proteome</keyword>
<evidence type="ECO:0000313" key="3">
    <source>
        <dbReference type="Proteomes" id="UP000054735"/>
    </source>
</evidence>
<reference evidence="2 4" key="2">
    <citation type="submission" date="2018-06" db="EMBL/GenBank/DDBJ databases">
        <authorList>
            <consortium name="Pathogen Informatics"/>
            <person name="Doyle S."/>
        </authorList>
    </citation>
    <scope>NUCLEOTIDE SEQUENCE [LARGE SCALE GENOMIC DNA]</scope>
    <source>
        <strain evidence="2 4">NCTC12437</strain>
    </source>
</reference>
<name>A0A378I9G8_9GAMM</name>
<evidence type="ECO:0000313" key="4">
    <source>
        <dbReference type="Proteomes" id="UP000255066"/>
    </source>
</evidence>
<gene>
    <name evidence="1" type="ORF">Lbir_0565</name>
    <name evidence="2" type="ORF">NCTC12437_01632</name>
</gene>
<dbReference type="CDD" id="cd07064">
    <property type="entry name" value="AlkD_like_1"/>
    <property type="match status" value="1"/>
</dbReference>
<proteinExistence type="predicted"/>
<dbReference type="OrthoDB" id="9775346at2"/>
<dbReference type="InterPro" id="IPR016024">
    <property type="entry name" value="ARM-type_fold"/>
</dbReference>
<dbReference type="EMBL" id="LNXT01000006">
    <property type="protein sequence ID" value="KTC75191.1"/>
    <property type="molecule type" value="Genomic_DNA"/>
</dbReference>
<reference evidence="1 3" key="1">
    <citation type="submission" date="2015-11" db="EMBL/GenBank/DDBJ databases">
        <title>Genomic analysis of 38 Legionella species identifies large and diverse effector repertoires.</title>
        <authorList>
            <person name="Burstein D."/>
            <person name="Amaro F."/>
            <person name="Zusman T."/>
            <person name="Lifshitz Z."/>
            <person name="Cohen O."/>
            <person name="Gilbert J.A."/>
            <person name="Pupko T."/>
            <person name="Shuman H.A."/>
            <person name="Segal G."/>
        </authorList>
    </citation>
    <scope>NUCLEOTIDE SEQUENCE [LARGE SCALE GENOMIC DNA]</scope>
    <source>
        <strain evidence="1 3">CDC#1407-AL-14</strain>
    </source>
</reference>
<dbReference type="RefSeq" id="WP_058522677.1">
    <property type="nucleotide sequence ID" value="NZ_CAAAHV010000006.1"/>
</dbReference>